<keyword evidence="3" id="KW-1185">Reference proteome</keyword>
<keyword evidence="1" id="KW-0472">Membrane</keyword>
<feature type="transmembrane region" description="Helical" evidence="1">
    <location>
        <begin position="18"/>
        <end position="42"/>
    </location>
</feature>
<evidence type="ECO:0000256" key="1">
    <source>
        <dbReference type="SAM" id="Phobius"/>
    </source>
</evidence>
<evidence type="ECO:0000313" key="3">
    <source>
        <dbReference type="Proteomes" id="UP000634136"/>
    </source>
</evidence>
<evidence type="ECO:0000313" key="2">
    <source>
        <dbReference type="EMBL" id="KAF7809191.1"/>
    </source>
</evidence>
<dbReference type="Proteomes" id="UP000634136">
    <property type="component" value="Unassembled WGS sequence"/>
</dbReference>
<dbReference type="EMBL" id="JAAIUW010000011">
    <property type="protein sequence ID" value="KAF7809191.1"/>
    <property type="molecule type" value="Genomic_DNA"/>
</dbReference>
<keyword evidence="1" id="KW-1133">Transmembrane helix</keyword>
<organism evidence="2 3">
    <name type="scientific">Senna tora</name>
    <dbReference type="NCBI Taxonomy" id="362788"/>
    <lineage>
        <taxon>Eukaryota</taxon>
        <taxon>Viridiplantae</taxon>
        <taxon>Streptophyta</taxon>
        <taxon>Embryophyta</taxon>
        <taxon>Tracheophyta</taxon>
        <taxon>Spermatophyta</taxon>
        <taxon>Magnoliopsida</taxon>
        <taxon>eudicotyledons</taxon>
        <taxon>Gunneridae</taxon>
        <taxon>Pentapetalae</taxon>
        <taxon>rosids</taxon>
        <taxon>fabids</taxon>
        <taxon>Fabales</taxon>
        <taxon>Fabaceae</taxon>
        <taxon>Caesalpinioideae</taxon>
        <taxon>Cassia clade</taxon>
        <taxon>Senna</taxon>
    </lineage>
</organism>
<gene>
    <name evidence="2" type="ORF">G2W53_035934</name>
</gene>
<name>A0A834SU08_9FABA</name>
<protein>
    <submittedName>
        <fullName evidence="2">Uncharacterized protein</fullName>
    </submittedName>
</protein>
<sequence>MAVIRVPATTASAASSSIVVIIVSGVIISRLVIVLVAAIVVATSSAATAASTSDLSDYALRLLQLVQSVLVELIPPRLHFLLLLLHPAKKQPATSAQVTCCSTTTIYLGKTPRRPYADQNEWRELELEGQSPSHRKISKMRIK</sequence>
<proteinExistence type="predicted"/>
<accession>A0A834SU08</accession>
<dbReference type="AlphaFoldDB" id="A0A834SU08"/>
<reference evidence="2" key="1">
    <citation type="submission" date="2020-09" db="EMBL/GenBank/DDBJ databases">
        <title>Genome-Enabled Discovery of Anthraquinone Biosynthesis in Senna tora.</title>
        <authorList>
            <person name="Kang S.-H."/>
            <person name="Pandey R.P."/>
            <person name="Lee C.-M."/>
            <person name="Sim J.-S."/>
            <person name="Jeong J.-T."/>
            <person name="Choi B.-S."/>
            <person name="Jung M."/>
            <person name="Ginzburg D."/>
            <person name="Zhao K."/>
            <person name="Won S.Y."/>
            <person name="Oh T.-J."/>
            <person name="Yu Y."/>
            <person name="Kim N.-H."/>
            <person name="Lee O.R."/>
            <person name="Lee T.-H."/>
            <person name="Bashyal P."/>
            <person name="Kim T.-S."/>
            <person name="Lee W.-H."/>
            <person name="Kawkins C."/>
            <person name="Kim C.-K."/>
            <person name="Kim J.S."/>
            <person name="Ahn B.O."/>
            <person name="Rhee S.Y."/>
            <person name="Sohng J.K."/>
        </authorList>
    </citation>
    <scope>NUCLEOTIDE SEQUENCE</scope>
    <source>
        <tissue evidence="2">Leaf</tissue>
    </source>
</reference>
<keyword evidence="1" id="KW-0812">Transmembrane</keyword>
<comment type="caution">
    <text evidence="2">The sequence shown here is derived from an EMBL/GenBank/DDBJ whole genome shotgun (WGS) entry which is preliminary data.</text>
</comment>